<comment type="subcellular location">
    <subcellularLocation>
        <location evidence="1">Cell membrane</location>
        <topology evidence="1">Multi-pass membrane protein</topology>
    </subcellularLocation>
</comment>
<evidence type="ECO:0000256" key="7">
    <source>
        <dbReference type="ARBA" id="ARBA00023136"/>
    </source>
</evidence>
<keyword evidence="4" id="KW-1003">Cell membrane</keyword>
<evidence type="ECO:0000256" key="3">
    <source>
        <dbReference type="ARBA" id="ARBA00022448"/>
    </source>
</evidence>
<feature type="transmembrane region" description="Helical" evidence="8">
    <location>
        <begin position="12"/>
        <end position="33"/>
    </location>
</feature>
<feature type="transmembrane region" description="Helical" evidence="8">
    <location>
        <begin position="169"/>
        <end position="201"/>
    </location>
</feature>
<sequence length="243" mass="25749">MKHPKDKEAFLAGAKALLPLVPGVLPFGLVTGITASKQGFSTLETMGMTLLFFAGSAQLVALQLLRDGVLPLIILLTVLVINLRFMMYSASIAPHIHSLPKPLKWPLSYMLSDQAYALSIVKFTSTPSTSHLPYFFAGSALTMWLSWNVSVLLGAMLGTGIPESWSLDFAIPLAFLAILVPAIKTSPNLAAAAIGGLVAVLGIDAPYNLGMLLAAVSGISAGLVVESWQRHQLAKSQNGGNHE</sequence>
<feature type="transmembrane region" description="Helical" evidence="8">
    <location>
        <begin position="207"/>
        <end position="225"/>
    </location>
</feature>
<evidence type="ECO:0000313" key="9">
    <source>
        <dbReference type="EMBL" id="SEG67878.1"/>
    </source>
</evidence>
<gene>
    <name evidence="9" type="ORF">SAMN05444390_103175</name>
</gene>
<organism evidence="9 10">
    <name type="scientific">Marinobacterium lutimaris</name>
    <dbReference type="NCBI Taxonomy" id="568106"/>
    <lineage>
        <taxon>Bacteria</taxon>
        <taxon>Pseudomonadati</taxon>
        <taxon>Pseudomonadota</taxon>
        <taxon>Gammaproteobacteria</taxon>
        <taxon>Oceanospirillales</taxon>
        <taxon>Oceanospirillaceae</taxon>
        <taxon>Marinobacterium</taxon>
    </lineage>
</organism>
<reference evidence="9 10" key="1">
    <citation type="submission" date="2016-10" db="EMBL/GenBank/DDBJ databases">
        <authorList>
            <person name="de Groot N.N."/>
        </authorList>
    </citation>
    <scope>NUCLEOTIDE SEQUENCE [LARGE SCALE GENOMIC DNA]</scope>
    <source>
        <strain evidence="9 10">DSM 22012</strain>
    </source>
</reference>
<keyword evidence="7 8" id="KW-0472">Membrane</keyword>
<evidence type="ECO:0000256" key="4">
    <source>
        <dbReference type="ARBA" id="ARBA00022475"/>
    </source>
</evidence>
<dbReference type="Pfam" id="PF03591">
    <property type="entry name" value="AzlC"/>
    <property type="match status" value="1"/>
</dbReference>
<keyword evidence="10" id="KW-1185">Reference proteome</keyword>
<proteinExistence type="inferred from homology"/>
<evidence type="ECO:0000256" key="2">
    <source>
        <dbReference type="ARBA" id="ARBA00010735"/>
    </source>
</evidence>
<dbReference type="GO" id="GO:0005886">
    <property type="term" value="C:plasma membrane"/>
    <property type="evidence" value="ECO:0007669"/>
    <property type="project" value="UniProtKB-SubCell"/>
</dbReference>
<name>A0A1H6C4M4_9GAMM</name>
<dbReference type="InterPro" id="IPR011606">
    <property type="entry name" value="Brnchd-chn_aa_trnsp_permease"/>
</dbReference>
<protein>
    <submittedName>
        <fullName evidence="9">4-azaleucine resistance probable transporter AzlC</fullName>
    </submittedName>
</protein>
<feature type="transmembrane region" description="Helical" evidence="8">
    <location>
        <begin position="134"/>
        <end position="157"/>
    </location>
</feature>
<feature type="transmembrane region" description="Helical" evidence="8">
    <location>
        <begin position="72"/>
        <end position="96"/>
    </location>
</feature>
<dbReference type="RefSeq" id="WP_104004023.1">
    <property type="nucleotide sequence ID" value="NZ_FNVQ01000003.1"/>
</dbReference>
<keyword evidence="3" id="KW-0813">Transport</keyword>
<evidence type="ECO:0000256" key="1">
    <source>
        <dbReference type="ARBA" id="ARBA00004651"/>
    </source>
</evidence>
<dbReference type="Proteomes" id="UP000236745">
    <property type="component" value="Unassembled WGS sequence"/>
</dbReference>
<comment type="similarity">
    <text evidence="2">Belongs to the AzlC family.</text>
</comment>
<evidence type="ECO:0000256" key="6">
    <source>
        <dbReference type="ARBA" id="ARBA00022989"/>
    </source>
</evidence>
<evidence type="ECO:0000256" key="8">
    <source>
        <dbReference type="SAM" id="Phobius"/>
    </source>
</evidence>
<dbReference type="PANTHER" id="PTHR34979">
    <property type="entry name" value="INNER MEMBRANE PROTEIN YGAZ"/>
    <property type="match status" value="1"/>
</dbReference>
<evidence type="ECO:0000313" key="10">
    <source>
        <dbReference type="Proteomes" id="UP000236745"/>
    </source>
</evidence>
<accession>A0A1H6C4M4</accession>
<dbReference type="AlphaFoldDB" id="A0A1H6C4M4"/>
<dbReference type="OrthoDB" id="9803444at2"/>
<dbReference type="EMBL" id="FNVQ01000003">
    <property type="protein sequence ID" value="SEG67878.1"/>
    <property type="molecule type" value="Genomic_DNA"/>
</dbReference>
<feature type="transmembrane region" description="Helical" evidence="8">
    <location>
        <begin position="45"/>
        <end position="65"/>
    </location>
</feature>
<dbReference type="GO" id="GO:1903785">
    <property type="term" value="P:L-valine transmembrane transport"/>
    <property type="evidence" value="ECO:0007669"/>
    <property type="project" value="TreeGrafter"/>
</dbReference>
<dbReference type="PANTHER" id="PTHR34979:SF1">
    <property type="entry name" value="INNER MEMBRANE PROTEIN YGAZ"/>
    <property type="match status" value="1"/>
</dbReference>
<evidence type="ECO:0000256" key="5">
    <source>
        <dbReference type="ARBA" id="ARBA00022692"/>
    </source>
</evidence>
<keyword evidence="6 8" id="KW-1133">Transmembrane helix</keyword>
<keyword evidence="5 8" id="KW-0812">Transmembrane</keyword>